<accession>A0ABV0Q472</accession>
<gene>
    <name evidence="1" type="ORF">GOODEAATRI_034500</name>
</gene>
<name>A0ABV0Q472_9TELE</name>
<proteinExistence type="predicted"/>
<keyword evidence="2" id="KW-1185">Reference proteome</keyword>
<comment type="caution">
    <text evidence="1">The sequence shown here is derived from an EMBL/GenBank/DDBJ whole genome shotgun (WGS) entry which is preliminary data.</text>
</comment>
<sequence length="123" mass="13714">MIARSQFLLNRGTLTVKTSSGGWLLLHCFHSILHRNPHKMSEWDNHSNDYQVSGTKTEINREPGFSPKHKEIWGVTSGVTSGAIVSMYKMDNMLAPLTFLSLMPGIDSRVHLNHSGHPGMGFP</sequence>
<evidence type="ECO:0008006" key="3">
    <source>
        <dbReference type="Google" id="ProtNLM"/>
    </source>
</evidence>
<evidence type="ECO:0000313" key="1">
    <source>
        <dbReference type="EMBL" id="MEQ2190318.1"/>
    </source>
</evidence>
<dbReference type="EMBL" id="JAHRIO010099058">
    <property type="protein sequence ID" value="MEQ2190318.1"/>
    <property type="molecule type" value="Genomic_DNA"/>
</dbReference>
<organism evidence="1 2">
    <name type="scientific">Goodea atripinnis</name>
    <dbReference type="NCBI Taxonomy" id="208336"/>
    <lineage>
        <taxon>Eukaryota</taxon>
        <taxon>Metazoa</taxon>
        <taxon>Chordata</taxon>
        <taxon>Craniata</taxon>
        <taxon>Vertebrata</taxon>
        <taxon>Euteleostomi</taxon>
        <taxon>Actinopterygii</taxon>
        <taxon>Neopterygii</taxon>
        <taxon>Teleostei</taxon>
        <taxon>Neoteleostei</taxon>
        <taxon>Acanthomorphata</taxon>
        <taxon>Ovalentaria</taxon>
        <taxon>Atherinomorphae</taxon>
        <taxon>Cyprinodontiformes</taxon>
        <taxon>Goodeidae</taxon>
        <taxon>Goodea</taxon>
    </lineage>
</organism>
<reference evidence="1 2" key="1">
    <citation type="submission" date="2021-06" db="EMBL/GenBank/DDBJ databases">
        <authorList>
            <person name="Palmer J.M."/>
        </authorList>
    </citation>
    <scope>NUCLEOTIDE SEQUENCE [LARGE SCALE GENOMIC DNA]</scope>
    <source>
        <strain evidence="1 2">GA_2019</strain>
        <tissue evidence="1">Muscle</tissue>
    </source>
</reference>
<dbReference type="Proteomes" id="UP001476798">
    <property type="component" value="Unassembled WGS sequence"/>
</dbReference>
<protein>
    <recommendedName>
        <fullName evidence="3">Cytochrome c oxidase subunit I</fullName>
    </recommendedName>
</protein>
<evidence type="ECO:0000313" key="2">
    <source>
        <dbReference type="Proteomes" id="UP001476798"/>
    </source>
</evidence>